<feature type="compositionally biased region" description="Polar residues" evidence="8">
    <location>
        <begin position="165"/>
        <end position="180"/>
    </location>
</feature>
<dbReference type="InterPro" id="IPR036265">
    <property type="entry name" value="HIT-like_sf"/>
</dbReference>
<keyword evidence="2" id="KW-0378">Hydrolase</keyword>
<evidence type="ECO:0000256" key="7">
    <source>
        <dbReference type="PROSITE-ProRule" id="PRU00464"/>
    </source>
</evidence>
<dbReference type="Proteomes" id="UP000007110">
    <property type="component" value="Unassembled WGS sequence"/>
</dbReference>
<dbReference type="CTD" id="135114"/>
<evidence type="ECO:0000256" key="8">
    <source>
        <dbReference type="SAM" id="MobiDB-lite"/>
    </source>
</evidence>
<comment type="similarity">
    <text evidence="4">Belongs to the HINT family.</text>
</comment>
<dbReference type="PANTHER" id="PTHR12486:SF5">
    <property type="entry name" value="ADENOSINE 5'-MONOPHOSPHORAMIDASE HINT3"/>
    <property type="match status" value="1"/>
</dbReference>
<feature type="domain" description="HIT" evidence="9">
    <location>
        <begin position="28"/>
        <end position="137"/>
    </location>
</feature>
<organism evidence="10 11">
    <name type="scientific">Strongylocentrotus purpuratus</name>
    <name type="common">Purple sea urchin</name>
    <dbReference type="NCBI Taxonomy" id="7668"/>
    <lineage>
        <taxon>Eukaryota</taxon>
        <taxon>Metazoa</taxon>
        <taxon>Echinodermata</taxon>
        <taxon>Eleutherozoa</taxon>
        <taxon>Echinozoa</taxon>
        <taxon>Echinoidea</taxon>
        <taxon>Euechinoidea</taxon>
        <taxon>Echinacea</taxon>
        <taxon>Camarodonta</taxon>
        <taxon>Echinidea</taxon>
        <taxon>Strongylocentrotidae</taxon>
        <taxon>Strongylocentrotus</taxon>
    </lineage>
</organism>
<dbReference type="EnsemblMetazoa" id="XM_030982667">
    <property type="protein sequence ID" value="XP_030838527"/>
    <property type="gene ID" value="LOC105440584"/>
</dbReference>
<feature type="short sequence motif" description="Histidine triad motif" evidence="7">
    <location>
        <begin position="120"/>
        <end position="124"/>
    </location>
</feature>
<evidence type="ECO:0000256" key="4">
    <source>
        <dbReference type="ARBA" id="ARBA00025764"/>
    </source>
</evidence>
<evidence type="ECO:0000256" key="6">
    <source>
        <dbReference type="ARBA" id="ARBA00042361"/>
    </source>
</evidence>
<dbReference type="AlphaFoldDB" id="A0A7M7SXH8"/>
<reference evidence="10" key="2">
    <citation type="submission" date="2021-01" db="UniProtKB">
        <authorList>
            <consortium name="EnsemblMetazoa"/>
        </authorList>
    </citation>
    <scope>IDENTIFICATION</scope>
</reference>
<name>A0A7M7SXH8_STRPU</name>
<dbReference type="RefSeq" id="XP_030838527.1">
    <property type="nucleotide sequence ID" value="XM_030982667.1"/>
</dbReference>
<comment type="catalytic activity">
    <reaction evidence="3">
        <text>adenosine 5'-phosphoramidate + H2O = NH4(+) + AMP</text>
        <dbReference type="Rhea" id="RHEA:67916"/>
        <dbReference type="ChEBI" id="CHEBI:15377"/>
        <dbReference type="ChEBI" id="CHEBI:28938"/>
        <dbReference type="ChEBI" id="CHEBI:57890"/>
        <dbReference type="ChEBI" id="CHEBI:456215"/>
    </reaction>
</comment>
<dbReference type="KEGG" id="spu:105440584"/>
<evidence type="ECO:0000259" key="9">
    <source>
        <dbReference type="PROSITE" id="PS51084"/>
    </source>
</evidence>
<dbReference type="OMA" id="EKKCIFC"/>
<dbReference type="FunCoup" id="A0A7M7SXH8">
    <property type="interactions" value="818"/>
</dbReference>
<dbReference type="SUPFAM" id="SSF54197">
    <property type="entry name" value="HIT-like"/>
    <property type="match status" value="1"/>
</dbReference>
<dbReference type="Gene3D" id="3.30.428.10">
    <property type="entry name" value="HIT-like"/>
    <property type="match status" value="1"/>
</dbReference>
<dbReference type="InterPro" id="IPR011146">
    <property type="entry name" value="HIT-like"/>
</dbReference>
<evidence type="ECO:0000256" key="1">
    <source>
        <dbReference type="ARBA" id="ARBA00022741"/>
    </source>
</evidence>
<reference evidence="11" key="1">
    <citation type="submission" date="2015-02" db="EMBL/GenBank/DDBJ databases">
        <title>Genome sequencing for Strongylocentrotus purpuratus.</title>
        <authorList>
            <person name="Murali S."/>
            <person name="Liu Y."/>
            <person name="Vee V."/>
            <person name="English A."/>
            <person name="Wang M."/>
            <person name="Skinner E."/>
            <person name="Han Y."/>
            <person name="Muzny D.M."/>
            <person name="Worley K.C."/>
            <person name="Gibbs R.A."/>
        </authorList>
    </citation>
    <scope>NUCLEOTIDE SEQUENCE</scope>
</reference>
<protein>
    <recommendedName>
        <fullName evidence="5">Adenosine 5'-monophosphoramidase HINT3</fullName>
    </recommendedName>
    <alternativeName>
        <fullName evidence="6">Histidine triad nucleotide-binding protein 3</fullName>
    </alternativeName>
</protein>
<dbReference type="Pfam" id="PF11969">
    <property type="entry name" value="DcpS_C"/>
    <property type="match status" value="1"/>
</dbReference>
<evidence type="ECO:0000256" key="2">
    <source>
        <dbReference type="ARBA" id="ARBA00022801"/>
    </source>
</evidence>
<dbReference type="GeneID" id="105440584"/>
<evidence type="ECO:0000256" key="3">
    <source>
        <dbReference type="ARBA" id="ARBA00024472"/>
    </source>
</evidence>
<dbReference type="PANTHER" id="PTHR12486">
    <property type="entry name" value="APRATAXIN-RELATED"/>
    <property type="match status" value="1"/>
</dbReference>
<feature type="region of interest" description="Disordered" evidence="8">
    <location>
        <begin position="161"/>
        <end position="180"/>
    </location>
</feature>
<dbReference type="InParanoid" id="A0A7M7SXH8"/>
<dbReference type="OrthoDB" id="1915375at2759"/>
<dbReference type="PROSITE" id="PS51084">
    <property type="entry name" value="HIT_2"/>
    <property type="match status" value="1"/>
</dbReference>
<dbReference type="GO" id="GO:0016787">
    <property type="term" value="F:hydrolase activity"/>
    <property type="evidence" value="ECO:0007669"/>
    <property type="project" value="UniProtKB-KW"/>
</dbReference>
<evidence type="ECO:0000313" key="10">
    <source>
        <dbReference type="EnsemblMetazoa" id="XP_030838527"/>
    </source>
</evidence>
<keyword evidence="11" id="KW-1185">Reference proteome</keyword>
<dbReference type="GO" id="GO:0000166">
    <property type="term" value="F:nucleotide binding"/>
    <property type="evidence" value="ECO:0007669"/>
    <property type="project" value="UniProtKB-KW"/>
</dbReference>
<accession>A0A7M7SXH8</accession>
<evidence type="ECO:0000256" key="5">
    <source>
        <dbReference type="ARBA" id="ARBA00039802"/>
    </source>
</evidence>
<evidence type="ECO:0000313" key="11">
    <source>
        <dbReference type="Proteomes" id="UP000007110"/>
    </source>
</evidence>
<sequence>MDEGEVHSRLRNDFLSSIGDPHFKDGCIFCKIAQGKEPKAKILFQNEAACVFHDIRPSTKEHLLIIPKSHHGNVKSLDKCQIPLVQYLYQVGEAVLEARGGNIADARVGFHWPPFNTIDHLHLHVVYPTSEMNLLGKIMNRPNSFWFVTYEWALNWLQKKKETPQETPQESQTEISELQE</sequence>
<proteinExistence type="inferred from homology"/>
<keyword evidence="1" id="KW-0547">Nucleotide-binding</keyword>